<proteinExistence type="predicted"/>
<dbReference type="AlphaFoldDB" id="A0A8H3AX89"/>
<sequence length="231" mass="26705">MPEEESYIHRRYKTVLALVKELYNEAFGKCNNADLEELTRLAKNAMEEKRAASGSVPTEPRLEEFAWRCRVVELAIANFLEISKVLTDSTSNETSNTELDEWCQLALHLYRELKKTLENYISDNPGTLLPENSPSVPPEIELEQLMSYLSQTLFQDYTQALKEFMALVTDAMTELETFNLKTEISAILARDLFYFRRRQFATRDQAGHMAHEPNPRKSHPPANLFPRLIMI</sequence>
<gene>
    <name evidence="1" type="ORF">RDB_LOCUS132620</name>
</gene>
<dbReference type="EMBL" id="CAJMWS010000413">
    <property type="protein sequence ID" value="CAE6442645.1"/>
    <property type="molecule type" value="Genomic_DNA"/>
</dbReference>
<comment type="caution">
    <text evidence="1">The sequence shown here is derived from an EMBL/GenBank/DDBJ whole genome shotgun (WGS) entry which is preliminary data.</text>
</comment>
<dbReference type="Proteomes" id="UP000663846">
    <property type="component" value="Unassembled WGS sequence"/>
</dbReference>
<evidence type="ECO:0000313" key="1">
    <source>
        <dbReference type="EMBL" id="CAE6442645.1"/>
    </source>
</evidence>
<organism evidence="1 2">
    <name type="scientific">Rhizoctonia solani</name>
    <dbReference type="NCBI Taxonomy" id="456999"/>
    <lineage>
        <taxon>Eukaryota</taxon>
        <taxon>Fungi</taxon>
        <taxon>Dikarya</taxon>
        <taxon>Basidiomycota</taxon>
        <taxon>Agaricomycotina</taxon>
        <taxon>Agaricomycetes</taxon>
        <taxon>Cantharellales</taxon>
        <taxon>Ceratobasidiaceae</taxon>
        <taxon>Rhizoctonia</taxon>
    </lineage>
</organism>
<reference evidence="1" key="1">
    <citation type="submission" date="2021-01" db="EMBL/GenBank/DDBJ databases">
        <authorList>
            <person name="Kaushik A."/>
        </authorList>
    </citation>
    <scope>NUCLEOTIDE SEQUENCE</scope>
    <source>
        <strain evidence="1">AG1-1C</strain>
    </source>
</reference>
<evidence type="ECO:0000313" key="2">
    <source>
        <dbReference type="Proteomes" id="UP000663846"/>
    </source>
</evidence>
<name>A0A8H3AX89_9AGAM</name>
<protein>
    <submittedName>
        <fullName evidence="1">Uncharacterized protein</fullName>
    </submittedName>
</protein>
<accession>A0A8H3AX89</accession>